<dbReference type="Pfam" id="PF13086">
    <property type="entry name" value="AAA_11"/>
    <property type="match status" value="2"/>
</dbReference>
<sequence length="1110" mass="122913">MKAHEAPFGTCSLIELVPADATTFDMTVTLRSEVALQFSEATGQSLLRVGTVAVSVRGRDKQGETVLARLRDRNLPRLGWVVAVTPKSGATEWLQVQMHEFPVQYSWPGSIDIGVDEKIVDVIRQKLGKSISATEVIQWLTERFVLVDQESDSKVFISGSPAPESDHRRPFRMHGKGYAIDVQKTPNDRLLVMRLVEARRGSSAEERRPIVPVQGNVRFCDSTIAGAFRGTARSQLDQLVEQAGSYLNVWREYNKLERDSVFRRARTLGWLSYSDAKRQADGRWRFRFQDAKQIDTALNLLRGAEDVELEAASHPPRELQESSDTSANGSSTEGDLARSPKAFVGSFVGGTATGRYLDVLPTGDLDDREPPVPGVLFMSMSGDRKRLERRERAQASIALAECPMPQLGLLLEGSVVPERRRKAEAPLSAAVKEIFGDDPTPRQIEAIRVALNTPDIALIQGPPGTGKTKTIAALQARLAELGEDGDLAGQTLLTSYQHDAVENAAAKTLVFGLPAIKVGRKHGRSDDGDGFDRWRRERVDAIRADLASLPERPVSEVLRKVRAMSAAYQASRLGPAESAKMVREIEDIARPYLSPSVLDRLLAIRQELSAQHGFMPDFESDDRELLLKAVRALRIDPVSFGDDGARNAARVMQRLERLGSLDDNSRRLLSAAADWDADEPPGFLGELKALQEVLIDRFAEPAAVGGPRGHADLEELLPEIVNELFSRARESSGGEDAVLYEYLFDLENDVDGVRSAVRDYTVVLAATCQQAVGFQMSLQKGEQSVFANVIVDEAARANPLDLFIPMALAERRIILVGDHRQLPHILEPDVEGQLELSVSDETRKALRRSLFQRLFESMREREAADGIKRTVTLDVQYRMHPVLGTFVSDTFYAPYGEAFRSEKPAEQFEHGLPGYQPHVAAWVDVPLSAGKEQGGQSKRRPAEARWIAKELKNLATARPDLSFGVISFYAGQVDEILAELEALGVAEQLQDGSYRVADGWRETRGLDGHLKERIRVGTVDAFQGKEFDVVFLSMTRSNDLPISDERSLRRKFGHLMLENRLCVAMSRQQRLLIVVGDLGMLRGEVAERSLAGLVAFRKLCEGRHGCVISA</sequence>
<feature type="domain" description="DNA2/NAM7 helicase helicase" evidence="2">
    <location>
        <begin position="754"/>
        <end position="823"/>
    </location>
</feature>
<reference evidence="4" key="1">
    <citation type="submission" date="2014-02" db="EMBL/GenBank/DDBJ databases">
        <title>Expanding our view of genomic diversity in Candidatus Accumulibacter clades.</title>
        <authorList>
            <person name="Skennerton C.T."/>
            <person name="Barr J.J."/>
            <person name="Slater F.R."/>
            <person name="Bond P.L."/>
            <person name="Tyson G.W."/>
        </authorList>
    </citation>
    <scope>NUCLEOTIDE SEQUENCE [LARGE SCALE GENOMIC DNA]</scope>
</reference>
<evidence type="ECO:0000259" key="2">
    <source>
        <dbReference type="Pfam" id="PF13086"/>
    </source>
</evidence>
<protein>
    <submittedName>
        <fullName evidence="4">DNA helicase</fullName>
    </submittedName>
</protein>
<organism evidence="4 5">
    <name type="scientific">Candidatus Accumulibacter cognatus</name>
    <dbReference type="NCBI Taxonomy" id="2954383"/>
    <lineage>
        <taxon>Bacteria</taxon>
        <taxon>Pseudomonadati</taxon>
        <taxon>Pseudomonadota</taxon>
        <taxon>Betaproteobacteria</taxon>
        <taxon>Candidatus Accumulibacter</taxon>
    </lineage>
</organism>
<keyword evidence="5" id="KW-1185">Reference proteome</keyword>
<feature type="domain" description="DNA2/NAM7 helicase helicase" evidence="2">
    <location>
        <begin position="442"/>
        <end position="520"/>
    </location>
</feature>
<evidence type="ECO:0000259" key="3">
    <source>
        <dbReference type="Pfam" id="PF13087"/>
    </source>
</evidence>
<keyword evidence="4" id="KW-0378">Hydrolase</keyword>
<dbReference type="InterPro" id="IPR027417">
    <property type="entry name" value="P-loop_NTPase"/>
</dbReference>
<dbReference type="InterPro" id="IPR045055">
    <property type="entry name" value="DNA2/NAM7-like"/>
</dbReference>
<proteinExistence type="predicted"/>
<evidence type="ECO:0000313" key="4">
    <source>
        <dbReference type="EMBL" id="KFB76527.1"/>
    </source>
</evidence>
<dbReference type="InterPro" id="IPR047187">
    <property type="entry name" value="SF1_C_Upf1"/>
</dbReference>
<dbReference type="InterPro" id="IPR041677">
    <property type="entry name" value="DNA2/NAM7_AAA_11"/>
</dbReference>
<dbReference type="Pfam" id="PF13087">
    <property type="entry name" value="AAA_12"/>
    <property type="match status" value="1"/>
</dbReference>
<feature type="compositionally biased region" description="Polar residues" evidence="1">
    <location>
        <begin position="322"/>
        <end position="333"/>
    </location>
</feature>
<keyword evidence="4" id="KW-0067">ATP-binding</keyword>
<dbReference type="STRING" id="1453999.AW06_002437"/>
<keyword evidence="4" id="KW-0347">Helicase</keyword>
<dbReference type="SUPFAM" id="SSF52540">
    <property type="entry name" value="P-loop containing nucleoside triphosphate hydrolases"/>
    <property type="match status" value="2"/>
</dbReference>
<gene>
    <name evidence="4" type="ORF">AW06_002437</name>
</gene>
<dbReference type="PANTHER" id="PTHR10887:SF495">
    <property type="entry name" value="HELICASE SENATAXIN ISOFORM X1-RELATED"/>
    <property type="match status" value="1"/>
</dbReference>
<feature type="region of interest" description="Disordered" evidence="1">
    <location>
        <begin position="309"/>
        <end position="337"/>
    </location>
</feature>
<dbReference type="Gene3D" id="3.40.50.300">
    <property type="entry name" value="P-loop containing nucleotide triphosphate hydrolases"/>
    <property type="match status" value="2"/>
</dbReference>
<comment type="caution">
    <text evidence="4">The sequence shown here is derived from an EMBL/GenBank/DDBJ whole genome shotgun (WGS) entry which is preliminary data.</text>
</comment>
<dbReference type="RefSeq" id="WP_034949534.1">
    <property type="nucleotide sequence ID" value="NZ_JDST02000053.1"/>
</dbReference>
<name>A0A080M5D2_9PROT</name>
<dbReference type="GO" id="GO:0004386">
    <property type="term" value="F:helicase activity"/>
    <property type="evidence" value="ECO:0007669"/>
    <property type="project" value="UniProtKB-KW"/>
</dbReference>
<evidence type="ECO:0000256" key="1">
    <source>
        <dbReference type="SAM" id="MobiDB-lite"/>
    </source>
</evidence>
<dbReference type="CDD" id="cd18808">
    <property type="entry name" value="SF1_C_Upf1"/>
    <property type="match status" value="1"/>
</dbReference>
<dbReference type="EMBL" id="JDST02000053">
    <property type="protein sequence ID" value="KFB76527.1"/>
    <property type="molecule type" value="Genomic_DNA"/>
</dbReference>
<accession>A0A080M5D2</accession>
<dbReference type="AlphaFoldDB" id="A0A080M5D2"/>
<dbReference type="CDD" id="cd17934">
    <property type="entry name" value="DEXXQc_Upf1-like"/>
    <property type="match status" value="1"/>
</dbReference>
<evidence type="ECO:0000313" key="5">
    <source>
        <dbReference type="Proteomes" id="UP000021315"/>
    </source>
</evidence>
<feature type="domain" description="DNA2/NAM7 helicase-like C-terminal" evidence="3">
    <location>
        <begin position="847"/>
        <end position="1077"/>
    </location>
</feature>
<dbReference type="PANTHER" id="PTHR10887">
    <property type="entry name" value="DNA2/NAM7 HELICASE FAMILY"/>
    <property type="match status" value="1"/>
</dbReference>
<keyword evidence="4" id="KW-0547">Nucleotide-binding</keyword>
<dbReference type="Proteomes" id="UP000021315">
    <property type="component" value="Unassembled WGS sequence"/>
</dbReference>
<dbReference type="InterPro" id="IPR041679">
    <property type="entry name" value="DNA2/NAM7-like_C"/>
</dbReference>